<gene>
    <name evidence="2" type="ORF">GCM10023331_31380</name>
</gene>
<dbReference type="Pfam" id="PF00929">
    <property type="entry name" value="RNase_T"/>
    <property type="match status" value="1"/>
</dbReference>
<reference evidence="3" key="1">
    <citation type="journal article" date="2019" name="Int. J. Syst. Evol. Microbiol.">
        <title>The Global Catalogue of Microorganisms (GCM) 10K type strain sequencing project: providing services to taxonomists for standard genome sequencing and annotation.</title>
        <authorList>
            <consortium name="The Broad Institute Genomics Platform"/>
            <consortium name="The Broad Institute Genome Sequencing Center for Infectious Disease"/>
            <person name="Wu L."/>
            <person name="Ma J."/>
        </authorList>
    </citation>
    <scope>NUCLEOTIDE SEQUENCE [LARGE SCALE GENOMIC DNA]</scope>
    <source>
        <strain evidence="3">JCM 18326</strain>
    </source>
</reference>
<dbReference type="GO" id="GO:0004527">
    <property type="term" value="F:exonuclease activity"/>
    <property type="evidence" value="ECO:0007669"/>
    <property type="project" value="UniProtKB-KW"/>
</dbReference>
<dbReference type="SMART" id="SM00465">
    <property type="entry name" value="GIYc"/>
    <property type="match status" value="1"/>
</dbReference>
<dbReference type="RefSeq" id="WP_345373484.1">
    <property type="nucleotide sequence ID" value="NZ_BAABJX010000051.1"/>
</dbReference>
<dbReference type="Gene3D" id="3.40.1440.10">
    <property type="entry name" value="GIY-YIG endonuclease"/>
    <property type="match status" value="1"/>
</dbReference>
<evidence type="ECO:0000313" key="2">
    <source>
        <dbReference type="EMBL" id="GAA4844237.1"/>
    </source>
</evidence>
<dbReference type="SMART" id="SM00479">
    <property type="entry name" value="EXOIII"/>
    <property type="match status" value="1"/>
</dbReference>
<sequence length="460" mass="52514">MKYAIVDIETTGGNAKTGKITEVAFFIHDGQKVIDEYSTLINPEQPIPPFVASLTGISNKMVAKAPRFFEVAKEIVTRTEDCILVAHNSEFDYSFLKEEFAQLGYSYQKDTLCTVEMAKRLLPGEESYSLGKLCKSLGIPMNARHRAKGDAEATVQLFEMMLQKEYFQAVKEDIYTYDTFNHKVHGHIGKEVIDALPEVTGVYYLYNQENELIYIGKSKNIRKRILQHLSNKQTKRAEKMARFIHHIDYVHTGSELVALLLESDEIKKHLPVYNRAQRKSKVFFGIFVKKDNNGYLNFDIAPLTQDPDQETPITTAFSKKEATRILERMCERHQLCLKLSGLDNSPNSCFGYQIKTCKGACIQQESADQYNKRALKASRYFSYGASNLMLIDQGRDLNEKAVVQIENGVYKGFGFIPKEQGTKDINILKAAIKQYPNNKDVNTIIRGFLRKKALEKTIRY</sequence>
<keyword evidence="2" id="KW-0378">Hydrolase</keyword>
<accession>A0ABP9DG20</accession>
<dbReference type="Proteomes" id="UP001500298">
    <property type="component" value="Unassembled WGS sequence"/>
</dbReference>
<dbReference type="Gene3D" id="3.30.420.10">
    <property type="entry name" value="Ribonuclease H-like superfamily/Ribonuclease H"/>
    <property type="match status" value="1"/>
</dbReference>
<dbReference type="PROSITE" id="PS50164">
    <property type="entry name" value="GIY_YIG"/>
    <property type="match status" value="1"/>
</dbReference>
<dbReference type="InterPro" id="IPR036397">
    <property type="entry name" value="RNaseH_sf"/>
</dbReference>
<organism evidence="2 3">
    <name type="scientific">Algivirga pacifica</name>
    <dbReference type="NCBI Taxonomy" id="1162670"/>
    <lineage>
        <taxon>Bacteria</taxon>
        <taxon>Pseudomonadati</taxon>
        <taxon>Bacteroidota</taxon>
        <taxon>Cytophagia</taxon>
        <taxon>Cytophagales</taxon>
        <taxon>Flammeovirgaceae</taxon>
        <taxon>Algivirga</taxon>
    </lineage>
</organism>
<dbReference type="SUPFAM" id="SSF82771">
    <property type="entry name" value="GIY-YIG endonuclease"/>
    <property type="match status" value="1"/>
</dbReference>
<dbReference type="InterPro" id="IPR035901">
    <property type="entry name" value="GIY-YIG_endonuc_sf"/>
</dbReference>
<dbReference type="InterPro" id="IPR013520">
    <property type="entry name" value="Ribonucl_H"/>
</dbReference>
<dbReference type="InterPro" id="IPR006054">
    <property type="entry name" value="DnaQ"/>
</dbReference>
<proteinExistence type="predicted"/>
<dbReference type="CDD" id="cd10434">
    <property type="entry name" value="GIY-YIG_UvrC_Cho"/>
    <property type="match status" value="1"/>
</dbReference>
<dbReference type="Pfam" id="PF01541">
    <property type="entry name" value="GIY-YIG"/>
    <property type="match status" value="1"/>
</dbReference>
<feature type="domain" description="GIY-YIG" evidence="1">
    <location>
        <begin position="198"/>
        <end position="275"/>
    </location>
</feature>
<dbReference type="InterPro" id="IPR047296">
    <property type="entry name" value="GIY-YIG_UvrC_Cho"/>
</dbReference>
<dbReference type="InterPro" id="IPR000305">
    <property type="entry name" value="GIY-YIG_endonuc"/>
</dbReference>
<dbReference type="SUPFAM" id="SSF53098">
    <property type="entry name" value="Ribonuclease H-like"/>
    <property type="match status" value="1"/>
</dbReference>
<dbReference type="PANTHER" id="PTHR30231">
    <property type="entry name" value="DNA POLYMERASE III SUBUNIT EPSILON"/>
    <property type="match status" value="1"/>
</dbReference>
<evidence type="ECO:0000259" key="1">
    <source>
        <dbReference type="PROSITE" id="PS50164"/>
    </source>
</evidence>
<name>A0ABP9DG20_9BACT</name>
<dbReference type="PANTHER" id="PTHR30231:SF41">
    <property type="entry name" value="DNA POLYMERASE III SUBUNIT EPSILON"/>
    <property type="match status" value="1"/>
</dbReference>
<comment type="caution">
    <text evidence="2">The sequence shown here is derived from an EMBL/GenBank/DDBJ whole genome shotgun (WGS) entry which is preliminary data.</text>
</comment>
<evidence type="ECO:0000313" key="3">
    <source>
        <dbReference type="Proteomes" id="UP001500298"/>
    </source>
</evidence>
<dbReference type="CDD" id="cd06127">
    <property type="entry name" value="DEDDh"/>
    <property type="match status" value="1"/>
</dbReference>
<protein>
    <submittedName>
        <fullName evidence="2">Exonuclease domain-containing protein</fullName>
    </submittedName>
</protein>
<keyword evidence="2" id="KW-0540">Nuclease</keyword>
<dbReference type="EMBL" id="BAABJX010000051">
    <property type="protein sequence ID" value="GAA4844237.1"/>
    <property type="molecule type" value="Genomic_DNA"/>
</dbReference>
<dbReference type="InterPro" id="IPR012337">
    <property type="entry name" value="RNaseH-like_sf"/>
</dbReference>
<keyword evidence="3" id="KW-1185">Reference proteome</keyword>
<keyword evidence="2" id="KW-0269">Exonuclease</keyword>
<dbReference type="NCBIfam" id="TIGR00573">
    <property type="entry name" value="dnaq"/>
    <property type="match status" value="1"/>
</dbReference>